<gene>
    <name evidence="11" type="ORF">WJX72_010372</name>
</gene>
<reference evidence="11 12" key="1">
    <citation type="journal article" date="2024" name="Nat. Commun.">
        <title>Phylogenomics reveals the evolutionary origins of lichenization in chlorophyte algae.</title>
        <authorList>
            <person name="Puginier C."/>
            <person name="Libourel C."/>
            <person name="Otte J."/>
            <person name="Skaloud P."/>
            <person name="Haon M."/>
            <person name="Grisel S."/>
            <person name="Petersen M."/>
            <person name="Berrin J.G."/>
            <person name="Delaux P.M."/>
            <person name="Dal Grande F."/>
            <person name="Keller J."/>
        </authorList>
    </citation>
    <scope>NUCLEOTIDE SEQUENCE [LARGE SCALE GENOMIC DNA]</scope>
    <source>
        <strain evidence="11 12">SAG 2043</strain>
    </source>
</reference>
<accession>A0AAW1P871</accession>
<evidence type="ECO:0000256" key="9">
    <source>
        <dbReference type="ARBA" id="ARBA00022989"/>
    </source>
</evidence>
<keyword evidence="12" id="KW-1185">Reference proteome</keyword>
<dbReference type="AlphaFoldDB" id="A0AAW1P871"/>
<evidence type="ECO:0000256" key="6">
    <source>
        <dbReference type="ARBA" id="ARBA00022676"/>
    </source>
</evidence>
<comment type="pathway">
    <text evidence="3">Sphingolipid metabolism.</text>
</comment>
<keyword evidence="9" id="KW-1133">Transmembrane helix</keyword>
<comment type="subcellular location">
    <subcellularLocation>
        <location evidence="1">Membrane</location>
        <topology evidence="1">Multi-pass membrane protein</topology>
    </subcellularLocation>
</comment>
<evidence type="ECO:0000256" key="5">
    <source>
        <dbReference type="ARBA" id="ARBA00012699"/>
    </source>
</evidence>
<dbReference type="EC" id="2.4.1.80" evidence="5"/>
<dbReference type="PANTHER" id="PTHR12726:SF0">
    <property type="entry name" value="CERAMIDE GLUCOSYLTRANSFERASE"/>
    <property type="match status" value="1"/>
</dbReference>
<evidence type="ECO:0000256" key="2">
    <source>
        <dbReference type="ARBA" id="ARBA00004760"/>
    </source>
</evidence>
<protein>
    <recommendedName>
        <fullName evidence="5">ceramide glucosyltransferase</fullName>
        <ecNumber evidence="5">2.4.1.80</ecNumber>
    </recommendedName>
</protein>
<dbReference type="GO" id="GO:0008120">
    <property type="term" value="F:ceramide glucosyltransferase activity"/>
    <property type="evidence" value="ECO:0007669"/>
    <property type="project" value="UniProtKB-EC"/>
</dbReference>
<evidence type="ECO:0000313" key="12">
    <source>
        <dbReference type="Proteomes" id="UP001489004"/>
    </source>
</evidence>
<dbReference type="GO" id="GO:0006679">
    <property type="term" value="P:glucosylceramide biosynthetic process"/>
    <property type="evidence" value="ECO:0007669"/>
    <property type="project" value="TreeGrafter"/>
</dbReference>
<dbReference type="InterPro" id="IPR029044">
    <property type="entry name" value="Nucleotide-diphossugar_trans"/>
</dbReference>
<keyword evidence="10" id="KW-0472">Membrane</keyword>
<comment type="similarity">
    <text evidence="4">Belongs to the glycosyltransferase 2 family.</text>
</comment>
<dbReference type="PANTHER" id="PTHR12726">
    <property type="entry name" value="CERAMIDE GLUCOSYLTRANSFERASE"/>
    <property type="match status" value="1"/>
</dbReference>
<evidence type="ECO:0000256" key="1">
    <source>
        <dbReference type="ARBA" id="ARBA00004141"/>
    </source>
</evidence>
<evidence type="ECO:0000256" key="8">
    <source>
        <dbReference type="ARBA" id="ARBA00022692"/>
    </source>
</evidence>
<keyword evidence="7" id="KW-0808">Transferase</keyword>
<proteinExistence type="inferred from homology"/>
<evidence type="ECO:0000256" key="3">
    <source>
        <dbReference type="ARBA" id="ARBA00004991"/>
    </source>
</evidence>
<evidence type="ECO:0000256" key="7">
    <source>
        <dbReference type="ARBA" id="ARBA00022679"/>
    </source>
</evidence>
<evidence type="ECO:0000313" key="11">
    <source>
        <dbReference type="EMBL" id="KAK9803984.1"/>
    </source>
</evidence>
<dbReference type="Proteomes" id="UP001489004">
    <property type="component" value="Unassembled WGS sequence"/>
</dbReference>
<organism evidence="11 12">
    <name type="scientific">[Myrmecia] bisecta</name>
    <dbReference type="NCBI Taxonomy" id="41462"/>
    <lineage>
        <taxon>Eukaryota</taxon>
        <taxon>Viridiplantae</taxon>
        <taxon>Chlorophyta</taxon>
        <taxon>core chlorophytes</taxon>
        <taxon>Trebouxiophyceae</taxon>
        <taxon>Trebouxiales</taxon>
        <taxon>Trebouxiaceae</taxon>
        <taxon>Myrmecia</taxon>
    </lineage>
</organism>
<dbReference type="Gene3D" id="3.90.550.10">
    <property type="entry name" value="Spore Coat Polysaccharide Biosynthesis Protein SpsA, Chain A"/>
    <property type="match status" value="1"/>
</dbReference>
<keyword evidence="8" id="KW-0812">Transmembrane</keyword>
<dbReference type="InterPro" id="IPR025993">
    <property type="entry name" value="Ceramide_glucosylTrfase"/>
</dbReference>
<keyword evidence="6" id="KW-0328">Glycosyltransferase</keyword>
<evidence type="ECO:0000256" key="10">
    <source>
        <dbReference type="ARBA" id="ARBA00023136"/>
    </source>
</evidence>
<dbReference type="EMBL" id="JALJOR010000019">
    <property type="protein sequence ID" value="KAK9803984.1"/>
    <property type="molecule type" value="Genomic_DNA"/>
</dbReference>
<dbReference type="Pfam" id="PF13641">
    <property type="entry name" value="Glyco_tranf_2_3"/>
    <property type="match status" value="1"/>
</dbReference>
<dbReference type="SUPFAM" id="SSF53448">
    <property type="entry name" value="Nucleotide-diphospho-sugar transferases"/>
    <property type="match status" value="1"/>
</dbReference>
<evidence type="ECO:0000256" key="4">
    <source>
        <dbReference type="ARBA" id="ARBA00006739"/>
    </source>
</evidence>
<name>A0AAW1P871_9CHLO</name>
<dbReference type="GO" id="GO:0016020">
    <property type="term" value="C:membrane"/>
    <property type="evidence" value="ECO:0007669"/>
    <property type="project" value="UniProtKB-SubCell"/>
</dbReference>
<sequence length="352" mass="39022">MCYDGPLEFLFVVDDCQDAAHAAVHSVIQRAPKGLEARVLIAGAATSNSQKIHNIQTGIWAAESAHKYVLCLDDDVVLHPGSLQMLVDSMEAQPDMFMATGYPFDLPPPHSSVLTYCVMVYHLPLLIAFSIRQHTQFVWGGCMLFPLQDMRSDRYGIMQAWSDGGYSDDLIVAAKCGEHGLQILCPSFSILPQWLEAGLRICLWVLETLLLPSQQVWDGPGTSLHWLRMFGVGKCPLSSASHLAFLACWALAALSLRWMSRVILDLFDQLSPASAPLPRDLFNWLKLWLGFYINNAVLPFCMLYTKLCTSVEWSGVRYAKSRGRVMQVAHLPASAGLASGEPSGRPLNIRLD</sequence>
<comment type="caution">
    <text evidence="11">The sequence shown here is derived from an EMBL/GenBank/DDBJ whole genome shotgun (WGS) entry which is preliminary data.</text>
</comment>
<comment type="pathway">
    <text evidence="2">Lipid metabolism; sphingolipid metabolism.</text>
</comment>